<accession>A0AAV2JUH2</accession>
<evidence type="ECO:0000313" key="3">
    <source>
        <dbReference type="Proteomes" id="UP001497482"/>
    </source>
</evidence>
<reference evidence="2 3" key="1">
    <citation type="submission" date="2024-04" db="EMBL/GenBank/DDBJ databases">
        <authorList>
            <person name="Waldvogel A.-M."/>
            <person name="Schoenle A."/>
        </authorList>
    </citation>
    <scope>NUCLEOTIDE SEQUENCE [LARGE SCALE GENOMIC DNA]</scope>
</reference>
<gene>
    <name evidence="2" type="ORF">KC01_LOCUS11922</name>
</gene>
<protein>
    <submittedName>
        <fullName evidence="2">Uncharacterized protein</fullName>
    </submittedName>
</protein>
<feature type="compositionally biased region" description="Polar residues" evidence="1">
    <location>
        <begin position="64"/>
        <end position="77"/>
    </location>
</feature>
<feature type="region of interest" description="Disordered" evidence="1">
    <location>
        <begin position="64"/>
        <end position="85"/>
    </location>
</feature>
<dbReference type="Proteomes" id="UP001497482">
    <property type="component" value="Chromosome 15"/>
</dbReference>
<evidence type="ECO:0000313" key="2">
    <source>
        <dbReference type="EMBL" id="CAL1581150.1"/>
    </source>
</evidence>
<dbReference type="AlphaFoldDB" id="A0AAV2JUH2"/>
<keyword evidence="3" id="KW-1185">Reference proteome</keyword>
<organism evidence="2 3">
    <name type="scientific">Knipowitschia caucasica</name>
    <name type="common">Caucasian dwarf goby</name>
    <name type="synonym">Pomatoschistus caucasicus</name>
    <dbReference type="NCBI Taxonomy" id="637954"/>
    <lineage>
        <taxon>Eukaryota</taxon>
        <taxon>Metazoa</taxon>
        <taxon>Chordata</taxon>
        <taxon>Craniata</taxon>
        <taxon>Vertebrata</taxon>
        <taxon>Euteleostomi</taxon>
        <taxon>Actinopterygii</taxon>
        <taxon>Neopterygii</taxon>
        <taxon>Teleostei</taxon>
        <taxon>Neoteleostei</taxon>
        <taxon>Acanthomorphata</taxon>
        <taxon>Gobiaria</taxon>
        <taxon>Gobiiformes</taxon>
        <taxon>Gobioidei</taxon>
        <taxon>Gobiidae</taxon>
        <taxon>Gobiinae</taxon>
        <taxon>Knipowitschia</taxon>
    </lineage>
</organism>
<proteinExistence type="predicted"/>
<evidence type="ECO:0000256" key="1">
    <source>
        <dbReference type="SAM" id="MobiDB-lite"/>
    </source>
</evidence>
<dbReference type="EMBL" id="OZ035837">
    <property type="protein sequence ID" value="CAL1581150.1"/>
    <property type="molecule type" value="Genomic_DNA"/>
</dbReference>
<sequence>MSHSLRAAGGGRLLWSGGGEGYWLRRSFWSMVWDLWMSLRSPWTQARASSGVSATKSRVPCLPWNTSVKQRSGGNSEETLRRRSD</sequence>
<name>A0AAV2JUH2_KNICA</name>